<dbReference type="RefSeq" id="WP_323299000.1">
    <property type="nucleotide sequence ID" value="NZ_JAYFUM010000033.1"/>
</dbReference>
<keyword evidence="2" id="KW-1185">Reference proteome</keyword>
<dbReference type="Proteomes" id="UP001302949">
    <property type="component" value="Unassembled WGS sequence"/>
</dbReference>
<sequence length="83" mass="9341">MNKIEIFEQELKNGDSTVGKVAILRGGLNTDNPTAIMNDAVSTYVGTKGYNEFIEVFLDNPWVRVVVSGINELDYKEFKNQKL</sequence>
<protein>
    <submittedName>
        <fullName evidence="1">Uncharacterized protein</fullName>
    </submittedName>
</protein>
<gene>
    <name evidence="1" type="ORF">VB248_22010</name>
</gene>
<name>A0ABU5QH39_9BACT</name>
<accession>A0ABU5QH39</accession>
<reference evidence="1 2" key="1">
    <citation type="submission" date="2023-12" db="EMBL/GenBank/DDBJ databases">
        <title>Novel species of the genus Arcicella isolated from rivers.</title>
        <authorList>
            <person name="Lu H."/>
        </authorList>
    </citation>
    <scope>NUCLEOTIDE SEQUENCE [LARGE SCALE GENOMIC DNA]</scope>
    <source>
        <strain evidence="1 2">KCTC 23307</strain>
    </source>
</reference>
<evidence type="ECO:0000313" key="2">
    <source>
        <dbReference type="Proteomes" id="UP001302949"/>
    </source>
</evidence>
<evidence type="ECO:0000313" key="1">
    <source>
        <dbReference type="EMBL" id="MEA5141847.1"/>
    </source>
</evidence>
<comment type="caution">
    <text evidence="1">The sequence shown here is derived from an EMBL/GenBank/DDBJ whole genome shotgun (WGS) entry which is preliminary data.</text>
</comment>
<dbReference type="EMBL" id="JAYFUM010000033">
    <property type="protein sequence ID" value="MEA5141847.1"/>
    <property type="molecule type" value="Genomic_DNA"/>
</dbReference>
<organism evidence="1 2">
    <name type="scientific">Arcicella rigui</name>
    <dbReference type="NCBI Taxonomy" id="797020"/>
    <lineage>
        <taxon>Bacteria</taxon>
        <taxon>Pseudomonadati</taxon>
        <taxon>Bacteroidota</taxon>
        <taxon>Cytophagia</taxon>
        <taxon>Cytophagales</taxon>
        <taxon>Flectobacillaceae</taxon>
        <taxon>Arcicella</taxon>
    </lineage>
</organism>
<proteinExistence type="predicted"/>